<dbReference type="InterPro" id="IPR024586">
    <property type="entry name" value="DnaJ-like_C11_C"/>
</dbReference>
<gene>
    <name evidence="3" type="ORF">NQ317_003155</name>
</gene>
<keyword evidence="1" id="KW-0143">Chaperone</keyword>
<dbReference type="PANTHER" id="PTHR44157">
    <property type="entry name" value="DNAJ HOMOLOG SUBFAMILY C MEMBER 11"/>
    <property type="match status" value="1"/>
</dbReference>
<dbReference type="Pfam" id="PF11875">
    <property type="entry name" value="DnaJ-like_C11_C"/>
    <property type="match status" value="1"/>
</dbReference>
<sequence length="80" mass="9212">MEMSNEVLDVTVPVQCLVKDSKLVIHDRTKSELPGFFDPALGEDKMLHIVYNYHDQPHEVTIKDNEPLRLPKTSHRTNVT</sequence>
<accession>A0ABQ9JYC0</accession>
<protein>
    <recommendedName>
        <fullName evidence="2">DnaJ-like protein C11 C-terminal domain-containing protein</fullName>
    </recommendedName>
</protein>
<feature type="domain" description="DnaJ-like protein C11 C-terminal" evidence="2">
    <location>
        <begin position="4"/>
        <end position="71"/>
    </location>
</feature>
<comment type="caution">
    <text evidence="3">The sequence shown here is derived from an EMBL/GenBank/DDBJ whole genome shotgun (WGS) entry which is preliminary data.</text>
</comment>
<organism evidence="3 4">
    <name type="scientific">Molorchus minor</name>
    <dbReference type="NCBI Taxonomy" id="1323400"/>
    <lineage>
        <taxon>Eukaryota</taxon>
        <taxon>Metazoa</taxon>
        <taxon>Ecdysozoa</taxon>
        <taxon>Arthropoda</taxon>
        <taxon>Hexapoda</taxon>
        <taxon>Insecta</taxon>
        <taxon>Pterygota</taxon>
        <taxon>Neoptera</taxon>
        <taxon>Endopterygota</taxon>
        <taxon>Coleoptera</taxon>
        <taxon>Polyphaga</taxon>
        <taxon>Cucujiformia</taxon>
        <taxon>Chrysomeloidea</taxon>
        <taxon>Cerambycidae</taxon>
        <taxon>Lamiinae</taxon>
        <taxon>Monochamini</taxon>
        <taxon>Molorchus</taxon>
    </lineage>
</organism>
<evidence type="ECO:0000259" key="2">
    <source>
        <dbReference type="Pfam" id="PF11875"/>
    </source>
</evidence>
<proteinExistence type="predicted"/>
<dbReference type="Proteomes" id="UP001162164">
    <property type="component" value="Unassembled WGS sequence"/>
</dbReference>
<evidence type="ECO:0000313" key="3">
    <source>
        <dbReference type="EMBL" id="KAJ8983350.1"/>
    </source>
</evidence>
<dbReference type="PANTHER" id="PTHR44157:SF1">
    <property type="entry name" value="DNAJ HOMOLOG SUBFAMILY C MEMBER 11"/>
    <property type="match status" value="1"/>
</dbReference>
<keyword evidence="4" id="KW-1185">Reference proteome</keyword>
<reference evidence="3" key="1">
    <citation type="journal article" date="2023" name="Insect Mol. Biol.">
        <title>Genome sequencing provides insights into the evolution of gene families encoding plant cell wall-degrading enzymes in longhorned beetles.</title>
        <authorList>
            <person name="Shin N.R."/>
            <person name="Okamura Y."/>
            <person name="Kirsch R."/>
            <person name="Pauchet Y."/>
        </authorList>
    </citation>
    <scope>NUCLEOTIDE SEQUENCE</scope>
    <source>
        <strain evidence="3">MMC_N1</strain>
    </source>
</reference>
<evidence type="ECO:0000256" key="1">
    <source>
        <dbReference type="ARBA" id="ARBA00023186"/>
    </source>
</evidence>
<name>A0ABQ9JYC0_9CUCU</name>
<dbReference type="EMBL" id="JAPWTJ010000079">
    <property type="protein sequence ID" value="KAJ8983350.1"/>
    <property type="molecule type" value="Genomic_DNA"/>
</dbReference>
<dbReference type="InterPro" id="IPR052243">
    <property type="entry name" value="Mito_inner_membrane_organizer"/>
</dbReference>
<evidence type="ECO:0000313" key="4">
    <source>
        <dbReference type="Proteomes" id="UP001162164"/>
    </source>
</evidence>